<evidence type="ECO:0000313" key="6">
    <source>
        <dbReference type="Proteomes" id="UP000757435"/>
    </source>
</evidence>
<feature type="domain" description="PBP" evidence="4">
    <location>
        <begin position="37"/>
        <end position="266"/>
    </location>
</feature>
<feature type="signal peptide" evidence="3">
    <location>
        <begin position="1"/>
        <end position="18"/>
    </location>
</feature>
<reference evidence="5" key="1">
    <citation type="submission" date="2021-05" db="EMBL/GenBank/DDBJ databases">
        <authorList>
            <person name="Pietrasiak N."/>
            <person name="Ward R."/>
            <person name="Stajich J.E."/>
            <person name="Kurbessoian T."/>
        </authorList>
    </citation>
    <scope>NUCLEOTIDE SEQUENCE</scope>
    <source>
        <strain evidence="5">UHER 2000/2452</strain>
    </source>
</reference>
<evidence type="ECO:0000313" key="5">
    <source>
        <dbReference type="EMBL" id="MBW4659512.1"/>
    </source>
</evidence>
<organism evidence="5 6">
    <name type="scientific">Drouetiella hepatica Uher 2000/2452</name>
    <dbReference type="NCBI Taxonomy" id="904376"/>
    <lineage>
        <taxon>Bacteria</taxon>
        <taxon>Bacillati</taxon>
        <taxon>Cyanobacteriota</taxon>
        <taxon>Cyanophyceae</taxon>
        <taxon>Oculatellales</taxon>
        <taxon>Oculatellaceae</taxon>
        <taxon>Drouetiella</taxon>
    </lineage>
</organism>
<dbReference type="PANTHER" id="PTHR30570">
    <property type="entry name" value="PERIPLASMIC PHOSPHATE BINDING COMPONENT OF PHOSPHATE ABC TRANSPORTER"/>
    <property type="match status" value="1"/>
</dbReference>
<feature type="region of interest" description="Disordered" evidence="2">
    <location>
        <begin position="274"/>
        <end position="317"/>
    </location>
</feature>
<dbReference type="AlphaFoldDB" id="A0A951UMN0"/>
<accession>A0A951UMN0</accession>
<evidence type="ECO:0000259" key="4">
    <source>
        <dbReference type="Pfam" id="PF12849"/>
    </source>
</evidence>
<dbReference type="SUPFAM" id="SSF53850">
    <property type="entry name" value="Periplasmic binding protein-like II"/>
    <property type="match status" value="1"/>
</dbReference>
<dbReference type="Pfam" id="PF16258">
    <property type="entry name" value="DUF4912"/>
    <property type="match status" value="2"/>
</dbReference>
<comment type="caution">
    <text evidence="5">The sequence shown here is derived from an EMBL/GenBank/DDBJ whole genome shotgun (WGS) entry which is preliminary data.</text>
</comment>
<reference evidence="5" key="2">
    <citation type="journal article" date="2022" name="Microbiol. Resour. Announc.">
        <title>Metagenome Sequencing to Explore Phylogenomics of Terrestrial Cyanobacteria.</title>
        <authorList>
            <person name="Ward R.D."/>
            <person name="Stajich J.E."/>
            <person name="Johansen J.R."/>
            <person name="Huntemann M."/>
            <person name="Clum A."/>
            <person name="Foster B."/>
            <person name="Foster B."/>
            <person name="Roux S."/>
            <person name="Palaniappan K."/>
            <person name="Varghese N."/>
            <person name="Mukherjee S."/>
            <person name="Reddy T.B.K."/>
            <person name="Daum C."/>
            <person name="Copeland A."/>
            <person name="Chen I.A."/>
            <person name="Ivanova N.N."/>
            <person name="Kyrpides N.C."/>
            <person name="Shapiro N."/>
            <person name="Eloe-Fadrosh E.A."/>
            <person name="Pietrasiak N."/>
        </authorList>
    </citation>
    <scope>NUCLEOTIDE SEQUENCE</scope>
    <source>
        <strain evidence="5">UHER 2000/2452</strain>
    </source>
</reference>
<gene>
    <name evidence="5" type="ORF">KME15_12620</name>
</gene>
<dbReference type="InterPro" id="IPR024370">
    <property type="entry name" value="PBP_domain"/>
</dbReference>
<evidence type="ECO:0000256" key="2">
    <source>
        <dbReference type="SAM" id="MobiDB-lite"/>
    </source>
</evidence>
<dbReference type="InterPro" id="IPR050811">
    <property type="entry name" value="Phosphate_ABC_transporter"/>
</dbReference>
<evidence type="ECO:0000256" key="1">
    <source>
        <dbReference type="ARBA" id="ARBA00022729"/>
    </source>
</evidence>
<sequence>MLFVLAATPTFLVSSLRAYPLLAQSAALDLSVPTSVPSGTAVKIDGSSSMATINQALKQRFETQFPGTKVEVGYGGTDLALQSVLEGKNDLAAIGRTLTDAEKAQGLTLAPVSRNKIAILVGAGNPFNGSLTVDQFAKIFRGEITDWSEVGGAPGAIRMIDRPETSDTRRAFLNYPSFQSAPFQSGANATTSEDSTEAVIGALGNDGIGYAIVNQATGQSNVRIVLMHDTLPTDPRYPFSQPLSYAYKADLNPGARAFLGYAIAPENQQSIETAQAASPALPSPIQPAPNAAVSPAPDPTVAASPTVVASPTASPSTAAIEPNASNLDSSSNAGWLWLLALPLLGGLWWLLKPKAEPVAPLAAPVTPAPPVHEPLPDSRIILAARDCKNAYAYWEVPDETKAELRRHDRQLKLRLYDVTDSHNNYQTQQIQQLDCHEPDQDLPIAIPVDDRDYLVELGYLTDDRWLKLAHSAPVRVPACPVPENRIDRQVQVAKDEAFAPRKAAVIAGTATAATLAVDRAVSQRRYAWTEPDHQKSQIILVPRTPKSAYAYWELSQADQEAARRQGAEKMALRIYEVTNLDREDVSAHSMQQFECDERDRDRHVPIPISDRNYVAEIGYITGDGRWLRSVRSQPVRVPAL</sequence>
<dbReference type="Proteomes" id="UP000757435">
    <property type="component" value="Unassembled WGS sequence"/>
</dbReference>
<evidence type="ECO:0000256" key="3">
    <source>
        <dbReference type="SAM" id="SignalP"/>
    </source>
</evidence>
<proteinExistence type="predicted"/>
<dbReference type="EMBL" id="JAHHHD010000012">
    <property type="protein sequence ID" value="MBW4659512.1"/>
    <property type="molecule type" value="Genomic_DNA"/>
</dbReference>
<feature type="chain" id="PRO_5036682709" evidence="3">
    <location>
        <begin position="19"/>
        <end position="640"/>
    </location>
</feature>
<name>A0A951UMN0_9CYAN</name>
<feature type="compositionally biased region" description="Low complexity" evidence="2">
    <location>
        <begin position="291"/>
        <end position="317"/>
    </location>
</feature>
<dbReference type="InterPro" id="IPR032585">
    <property type="entry name" value="DUF4912"/>
</dbReference>
<dbReference type="Pfam" id="PF12849">
    <property type="entry name" value="PBP_like_2"/>
    <property type="match status" value="1"/>
</dbReference>
<dbReference type="PANTHER" id="PTHR30570:SF1">
    <property type="entry name" value="PHOSPHATE-BINDING PROTEIN PSTS"/>
    <property type="match status" value="1"/>
</dbReference>
<protein>
    <submittedName>
        <fullName evidence="5">DUF4912 domain-containing protein</fullName>
    </submittedName>
</protein>
<dbReference type="Gene3D" id="3.40.190.10">
    <property type="entry name" value="Periplasmic binding protein-like II"/>
    <property type="match status" value="2"/>
</dbReference>
<keyword evidence="1 3" id="KW-0732">Signal</keyword>